<comment type="caution">
    <text evidence="13">The sequence shown here is derived from an EMBL/GenBank/DDBJ whole genome shotgun (WGS) entry which is preliminary data.</text>
</comment>
<protein>
    <recommendedName>
        <fullName evidence="2">RBR-type E3 ubiquitin transferase</fullName>
        <ecNumber evidence="2">2.3.2.31</ecNumber>
    </recommendedName>
</protein>
<dbReference type="Gene3D" id="3.30.40.10">
    <property type="entry name" value="Zinc/RING finger domain, C3HC4 (zinc finger)"/>
    <property type="match status" value="1"/>
</dbReference>
<dbReference type="Pfam" id="PF01485">
    <property type="entry name" value="IBR"/>
    <property type="match status" value="1"/>
</dbReference>
<feature type="compositionally biased region" description="Basic residues" evidence="10">
    <location>
        <begin position="170"/>
        <end position="188"/>
    </location>
</feature>
<dbReference type="InterPro" id="IPR001841">
    <property type="entry name" value="Znf_RING"/>
</dbReference>
<keyword evidence="7" id="KW-0833">Ubl conjugation pathway</keyword>
<reference evidence="13" key="1">
    <citation type="journal article" date="2023" name="Mol. Biol. Evol.">
        <title>Third-Generation Sequencing Reveals the Adaptive Role of the Epigenome in Three Deep-Sea Polychaetes.</title>
        <authorList>
            <person name="Perez M."/>
            <person name="Aroh O."/>
            <person name="Sun Y."/>
            <person name="Lan Y."/>
            <person name="Juniper S.K."/>
            <person name="Young C.R."/>
            <person name="Angers B."/>
            <person name="Qian P.Y."/>
        </authorList>
    </citation>
    <scope>NUCLEOTIDE SEQUENCE</scope>
    <source>
        <strain evidence="13">R07B-5</strain>
    </source>
</reference>
<keyword evidence="5" id="KW-0677">Repeat</keyword>
<evidence type="ECO:0000259" key="11">
    <source>
        <dbReference type="PROSITE" id="PS50089"/>
    </source>
</evidence>
<evidence type="ECO:0000256" key="3">
    <source>
        <dbReference type="ARBA" id="ARBA00022679"/>
    </source>
</evidence>
<gene>
    <name evidence="13" type="ORF">NP493_40g07040</name>
</gene>
<feature type="compositionally biased region" description="Acidic residues" evidence="10">
    <location>
        <begin position="356"/>
        <end position="370"/>
    </location>
</feature>
<dbReference type="Gene3D" id="1.20.120.1750">
    <property type="match status" value="1"/>
</dbReference>
<dbReference type="InterPro" id="IPR013083">
    <property type="entry name" value="Znf_RING/FYVE/PHD"/>
</dbReference>
<feature type="domain" description="RING-type" evidence="12">
    <location>
        <begin position="601"/>
        <end position="826"/>
    </location>
</feature>
<dbReference type="Proteomes" id="UP001209878">
    <property type="component" value="Unassembled WGS sequence"/>
</dbReference>
<evidence type="ECO:0000256" key="6">
    <source>
        <dbReference type="ARBA" id="ARBA00022771"/>
    </source>
</evidence>
<dbReference type="Pfam" id="PF22191">
    <property type="entry name" value="IBR_1"/>
    <property type="match status" value="1"/>
</dbReference>
<dbReference type="SUPFAM" id="SSF57850">
    <property type="entry name" value="RING/U-box"/>
    <property type="match status" value="3"/>
</dbReference>
<dbReference type="GO" id="GO:0016567">
    <property type="term" value="P:protein ubiquitination"/>
    <property type="evidence" value="ECO:0007669"/>
    <property type="project" value="InterPro"/>
</dbReference>
<evidence type="ECO:0000256" key="9">
    <source>
        <dbReference type="PROSITE-ProRule" id="PRU00175"/>
    </source>
</evidence>
<dbReference type="PROSITE" id="PS50089">
    <property type="entry name" value="ZF_RING_2"/>
    <property type="match status" value="1"/>
</dbReference>
<evidence type="ECO:0000256" key="5">
    <source>
        <dbReference type="ARBA" id="ARBA00022737"/>
    </source>
</evidence>
<name>A0AAD9PCK4_RIDPI</name>
<evidence type="ECO:0000256" key="7">
    <source>
        <dbReference type="ARBA" id="ARBA00022786"/>
    </source>
</evidence>
<dbReference type="SMART" id="SM00647">
    <property type="entry name" value="IBR"/>
    <property type="match status" value="2"/>
</dbReference>
<evidence type="ECO:0000313" key="14">
    <source>
        <dbReference type="Proteomes" id="UP001209878"/>
    </source>
</evidence>
<dbReference type="PROSITE" id="PS51873">
    <property type="entry name" value="TRIAD"/>
    <property type="match status" value="1"/>
</dbReference>
<dbReference type="EMBL" id="JAODUO010000040">
    <property type="protein sequence ID" value="KAK2192051.1"/>
    <property type="molecule type" value="Genomic_DNA"/>
</dbReference>
<sequence length="996" mass="112242">MVLKRGKHGLNTGCSVKLAHYSRGSPLSRHAVLNKEYNRRTSTHKFIDTSHSIDSFVDDGNITACNEMFYSLNKHGRWRLLNVLTEAVDDIHSVVEEQSCPRPHLCRLIVSDRQVFPKEDLYGVQPDPADCKSYHDSGAPHSHVFPRKRFSEAFDLKRKANTAEQQNQAKQKRKRRNPRHNQHSRGIQRKAELQGKRKKEEGGNREERQPEAWMEECEYIFYGQSELTAHPRFADRAYKPGTDLRTGKMRHSVNKMSVHFPGSNTWKDFMQASLMDPWSDTEASEDEEEMVTDKASAQTCIIDLTEAMVKSKQQKNLRKKKTTVTKVASVNHTLWSANTASTCVKIHGKGTAIYEPQEESSSENDNESVDSDGSVASSSQIPVSLSADWLPSTPTSFISRVEELSLHRESLVVNFGEAYKEGQSLPRRFSVDLSRLIARSTNGKSGVVGEVPVPDVALVFCPGGVINGCQDSLHTASRYVRVQLESDLPTKQSLFDHLQGAFGCVSKGHSVDDIIQEAVQYLTSVCVTLAEMENRHVTGVSDTQDRLDKDLVSYVNSLRGCRVQVYSPDCRQLTDEFLDPATNESQQSLTATHVDVACNYSGISCNVCFSCIDNDAYGIPQGTALLLCQHWFCNECWWHHLVERIRHGDLSIACPGHDCGTRLDPITLLSLTSFNIYTKHKQHIASATVDQSHSWQWCPSAKCGRLAHVTAPSTDSPVLDVGVDCTCGATWCFQCQQVVHWPATCSHMGSYVKLMRRGKYNDTGHTYFAKVKKCPKCHHPMEKSGGCQQMSCRCGTSFCWECLCLWQDHGPYLVCPRSHISITVMELDNANELATNEMHIRQAMRHHDASTLKNHGLTIRRIKALLTRQQIIMQNNRTPSHHQATTSPSLHQVNANLLSLNTFNTFIVQMHKFLECTYVLLASCHRKTRNQNLEKKVSLLEFLLIRMGKLLGEVQMGNISQIFAQLHMLMSEQRNLLQRAAPDMRRTQKAVAKKTS</sequence>
<evidence type="ECO:0000256" key="8">
    <source>
        <dbReference type="ARBA" id="ARBA00022833"/>
    </source>
</evidence>
<feature type="domain" description="RING-type" evidence="11">
    <location>
        <begin position="605"/>
        <end position="658"/>
    </location>
</feature>
<dbReference type="PANTHER" id="PTHR11685">
    <property type="entry name" value="RBR FAMILY RING FINGER AND IBR DOMAIN-CONTAINING"/>
    <property type="match status" value="1"/>
</dbReference>
<proteinExistence type="predicted"/>
<evidence type="ECO:0000256" key="10">
    <source>
        <dbReference type="SAM" id="MobiDB-lite"/>
    </source>
</evidence>
<keyword evidence="3" id="KW-0808">Transferase</keyword>
<comment type="catalytic activity">
    <reaction evidence="1">
        <text>[E2 ubiquitin-conjugating enzyme]-S-ubiquitinyl-L-cysteine + [acceptor protein]-L-lysine = [E2 ubiquitin-conjugating enzyme]-L-cysteine + [acceptor protein]-N(6)-ubiquitinyl-L-lysine.</text>
        <dbReference type="EC" id="2.3.2.31"/>
    </reaction>
</comment>
<feature type="compositionally biased region" description="Basic and acidic residues" evidence="10">
    <location>
        <begin position="189"/>
        <end position="210"/>
    </location>
</feature>
<evidence type="ECO:0000256" key="2">
    <source>
        <dbReference type="ARBA" id="ARBA00012251"/>
    </source>
</evidence>
<dbReference type="GO" id="GO:0061630">
    <property type="term" value="F:ubiquitin protein ligase activity"/>
    <property type="evidence" value="ECO:0007669"/>
    <property type="project" value="UniProtKB-EC"/>
</dbReference>
<dbReference type="EC" id="2.3.2.31" evidence="2"/>
<dbReference type="InterPro" id="IPR002867">
    <property type="entry name" value="IBR_dom"/>
</dbReference>
<keyword evidence="14" id="KW-1185">Reference proteome</keyword>
<feature type="region of interest" description="Disordered" evidence="10">
    <location>
        <begin position="155"/>
        <end position="210"/>
    </location>
</feature>
<dbReference type="InterPro" id="IPR044066">
    <property type="entry name" value="TRIAD_supradom"/>
</dbReference>
<dbReference type="AlphaFoldDB" id="A0AAD9PCK4"/>
<evidence type="ECO:0000259" key="12">
    <source>
        <dbReference type="PROSITE" id="PS51873"/>
    </source>
</evidence>
<evidence type="ECO:0000313" key="13">
    <source>
        <dbReference type="EMBL" id="KAK2192051.1"/>
    </source>
</evidence>
<evidence type="ECO:0000256" key="4">
    <source>
        <dbReference type="ARBA" id="ARBA00022723"/>
    </source>
</evidence>
<dbReference type="InterPro" id="IPR031127">
    <property type="entry name" value="E3_UB_ligase_RBR"/>
</dbReference>
<feature type="region of interest" description="Disordered" evidence="10">
    <location>
        <begin position="355"/>
        <end position="377"/>
    </location>
</feature>
<organism evidence="13 14">
    <name type="scientific">Ridgeia piscesae</name>
    <name type="common">Tubeworm</name>
    <dbReference type="NCBI Taxonomy" id="27915"/>
    <lineage>
        <taxon>Eukaryota</taxon>
        <taxon>Metazoa</taxon>
        <taxon>Spiralia</taxon>
        <taxon>Lophotrochozoa</taxon>
        <taxon>Annelida</taxon>
        <taxon>Polychaeta</taxon>
        <taxon>Sedentaria</taxon>
        <taxon>Canalipalpata</taxon>
        <taxon>Sabellida</taxon>
        <taxon>Siboglinidae</taxon>
        <taxon>Ridgeia</taxon>
    </lineage>
</organism>
<dbReference type="GO" id="GO:0008270">
    <property type="term" value="F:zinc ion binding"/>
    <property type="evidence" value="ECO:0007669"/>
    <property type="project" value="UniProtKB-KW"/>
</dbReference>
<evidence type="ECO:0000256" key="1">
    <source>
        <dbReference type="ARBA" id="ARBA00001798"/>
    </source>
</evidence>
<keyword evidence="6 9" id="KW-0863">Zinc-finger</keyword>
<keyword evidence="4" id="KW-0479">Metal-binding</keyword>
<keyword evidence="8" id="KW-0862">Zinc</keyword>
<accession>A0AAD9PCK4</accession>